<keyword evidence="3" id="KW-1185">Reference proteome</keyword>
<dbReference type="Pfam" id="PF13302">
    <property type="entry name" value="Acetyltransf_3"/>
    <property type="match status" value="1"/>
</dbReference>
<dbReference type="EMBL" id="JAFKCS010000006">
    <property type="protein sequence ID" value="MBN7819958.1"/>
    <property type="molecule type" value="Genomic_DNA"/>
</dbReference>
<gene>
    <name evidence="2" type="ORF">J0A65_08770</name>
</gene>
<evidence type="ECO:0000313" key="3">
    <source>
        <dbReference type="Proteomes" id="UP000663992"/>
    </source>
</evidence>
<dbReference type="Proteomes" id="UP000663992">
    <property type="component" value="Unassembled WGS sequence"/>
</dbReference>
<dbReference type="PANTHER" id="PTHR43441:SF10">
    <property type="entry name" value="ACETYLTRANSFERASE"/>
    <property type="match status" value="1"/>
</dbReference>
<organism evidence="2 3">
    <name type="scientific">Bowmanella yangjiangensis</name>
    <dbReference type="NCBI Taxonomy" id="2811230"/>
    <lineage>
        <taxon>Bacteria</taxon>
        <taxon>Pseudomonadati</taxon>
        <taxon>Pseudomonadota</taxon>
        <taxon>Gammaproteobacteria</taxon>
        <taxon>Alteromonadales</taxon>
        <taxon>Alteromonadaceae</taxon>
        <taxon>Bowmanella</taxon>
    </lineage>
</organism>
<accession>A0ABS3CS54</accession>
<proteinExistence type="predicted"/>
<dbReference type="InterPro" id="IPR016181">
    <property type="entry name" value="Acyl_CoA_acyltransferase"/>
</dbReference>
<protein>
    <submittedName>
        <fullName evidence="2">GNAT family N-acetyltransferase</fullName>
    </submittedName>
</protein>
<evidence type="ECO:0000313" key="2">
    <source>
        <dbReference type="EMBL" id="MBN7819958.1"/>
    </source>
</evidence>
<reference evidence="2 3" key="1">
    <citation type="submission" date="2021-03" db="EMBL/GenBank/DDBJ databases">
        <title>novel species isolated from a fishpond in China.</title>
        <authorList>
            <person name="Lu H."/>
            <person name="Cai Z."/>
        </authorList>
    </citation>
    <scope>NUCLEOTIDE SEQUENCE [LARGE SCALE GENOMIC DNA]</scope>
    <source>
        <strain evidence="2 3">Y57</strain>
    </source>
</reference>
<evidence type="ECO:0000259" key="1">
    <source>
        <dbReference type="PROSITE" id="PS51186"/>
    </source>
</evidence>
<dbReference type="PROSITE" id="PS51186">
    <property type="entry name" value="GNAT"/>
    <property type="match status" value="1"/>
</dbReference>
<dbReference type="PANTHER" id="PTHR43441">
    <property type="entry name" value="RIBOSOMAL-PROTEIN-SERINE ACETYLTRANSFERASE"/>
    <property type="match status" value="1"/>
</dbReference>
<dbReference type="RefSeq" id="WP_206593789.1">
    <property type="nucleotide sequence ID" value="NZ_JAFKCS010000006.1"/>
</dbReference>
<comment type="caution">
    <text evidence="2">The sequence shown here is derived from an EMBL/GenBank/DDBJ whole genome shotgun (WGS) entry which is preliminary data.</text>
</comment>
<sequence>MKITIRPYQTDDVEPLFEAVRSSIAHLSAWLPWCSEAYSLEDARSWVQGAARVWQQGSDYRFVIVDAVAGRLLGGVGLNQVTEQHKVGCLGYWVRSDMLGKGIAKQAAHLALNYGFTQLGLARIEVHVLLDNVASNRVASALGGQLEAVQRNRLFHFGQPRDANCYAIIPQDIELQEKRSR</sequence>
<dbReference type="InterPro" id="IPR000182">
    <property type="entry name" value="GNAT_dom"/>
</dbReference>
<dbReference type="Gene3D" id="3.40.630.30">
    <property type="match status" value="1"/>
</dbReference>
<feature type="domain" description="N-acetyltransferase" evidence="1">
    <location>
        <begin position="3"/>
        <end position="172"/>
    </location>
</feature>
<name>A0ABS3CS54_9ALTE</name>
<dbReference type="SUPFAM" id="SSF55729">
    <property type="entry name" value="Acyl-CoA N-acyltransferases (Nat)"/>
    <property type="match status" value="1"/>
</dbReference>
<dbReference type="InterPro" id="IPR051908">
    <property type="entry name" value="Ribosomal_N-acetyltransferase"/>
</dbReference>